<dbReference type="Pfam" id="PF22794">
    <property type="entry name" value="jr-ZPR1"/>
    <property type="match status" value="1"/>
</dbReference>
<sequence>MTKMIIDCPVCGNLKSAEYTTHTDEIPYFGEIMEATVKCNECGYKHNDVIVLEQKEPVKFELKINKYNLSSRIIKSPSATVYIPELGLKVEPGPKSKAYVSNVEGVIIRFEDAIKRALALFEDDESQKNAKIILKQLENLLKGEEKGTLVIDDPFGQSQIIDLKAKKRTLNEEELKDLKTGFTVIE</sequence>
<dbReference type="PATRIC" id="fig|49547.3.peg.1843"/>
<dbReference type="SMART" id="SM00709">
    <property type="entry name" value="Zpr1"/>
    <property type="match status" value="1"/>
</dbReference>
<dbReference type="Gene3D" id="2.60.120.1040">
    <property type="entry name" value="ZPR1, A/B domain"/>
    <property type="match status" value="1"/>
</dbReference>
<keyword evidence="4" id="KW-0862">Zinc</keyword>
<dbReference type="NCBIfam" id="TIGR00340">
    <property type="entry name" value="zpr1_rel"/>
    <property type="match status" value="1"/>
</dbReference>
<keyword evidence="2" id="KW-0479">Metal-binding</keyword>
<keyword evidence="3 6" id="KW-0863">Zinc-finger</keyword>
<dbReference type="EMBL" id="LWMV01000210">
    <property type="protein sequence ID" value="KZX10583.1"/>
    <property type="molecule type" value="Genomic_DNA"/>
</dbReference>
<dbReference type="PANTHER" id="PTHR10876">
    <property type="entry name" value="ZINC FINGER PROTEIN ZPR1"/>
    <property type="match status" value="1"/>
</dbReference>
<dbReference type="GO" id="GO:0008270">
    <property type="term" value="F:zinc ion binding"/>
    <property type="evidence" value="ECO:0007669"/>
    <property type="project" value="UniProtKB-KW"/>
</dbReference>
<dbReference type="InterPro" id="IPR056180">
    <property type="entry name" value="ZPR1_jr_dom"/>
</dbReference>
<dbReference type="RefSeq" id="WP_394329086.1">
    <property type="nucleotide sequence ID" value="NZ_LWMV01000210.1"/>
</dbReference>
<comment type="caution">
    <text evidence="6">The sequence shown here is derived from an EMBL/GenBank/DDBJ whole genome shotgun (WGS) entry which is preliminary data.</text>
</comment>
<dbReference type="Pfam" id="PF03367">
    <property type="entry name" value="Zn_ribbon_ZPR1"/>
    <property type="match status" value="1"/>
</dbReference>
<dbReference type="STRING" id="49547.MBCUR_17400"/>
<dbReference type="InterPro" id="IPR004457">
    <property type="entry name" value="Znf_ZPR1"/>
</dbReference>
<accession>A0A165ZDQ6</accession>
<dbReference type="Proteomes" id="UP000077245">
    <property type="component" value="Unassembled WGS sequence"/>
</dbReference>
<evidence type="ECO:0000256" key="1">
    <source>
        <dbReference type="ARBA" id="ARBA00008354"/>
    </source>
</evidence>
<dbReference type="InterPro" id="IPR042452">
    <property type="entry name" value="ZPR1_Znf1/2"/>
</dbReference>
<dbReference type="PANTHER" id="PTHR10876:SF0">
    <property type="entry name" value="ZINC FINGER PROTEIN ZPR1"/>
    <property type="match status" value="1"/>
</dbReference>
<evidence type="ECO:0000256" key="4">
    <source>
        <dbReference type="ARBA" id="ARBA00022833"/>
    </source>
</evidence>
<dbReference type="NCBIfam" id="TIGR00310">
    <property type="entry name" value="ZPR1_znf"/>
    <property type="match status" value="1"/>
</dbReference>
<dbReference type="Gene3D" id="2.20.25.420">
    <property type="entry name" value="ZPR1, zinc finger domain"/>
    <property type="match status" value="1"/>
</dbReference>
<proteinExistence type="inferred from homology"/>
<comment type="similarity">
    <text evidence="1">Belongs to the ZPR1 family.</text>
</comment>
<dbReference type="AlphaFoldDB" id="A0A165ZDQ6"/>
<dbReference type="InterPro" id="IPR040141">
    <property type="entry name" value="ZPR1"/>
</dbReference>
<evidence type="ECO:0000259" key="5">
    <source>
        <dbReference type="SMART" id="SM00709"/>
    </source>
</evidence>
<evidence type="ECO:0000313" key="7">
    <source>
        <dbReference type="Proteomes" id="UP000077245"/>
    </source>
</evidence>
<name>A0A165ZDQ6_9EURY</name>
<keyword evidence="7" id="KW-1185">Reference proteome</keyword>
<feature type="domain" description="Zinc finger ZPR1-type" evidence="5">
    <location>
        <begin position="6"/>
        <end position="162"/>
    </location>
</feature>
<evidence type="ECO:0000256" key="2">
    <source>
        <dbReference type="ARBA" id="ARBA00022723"/>
    </source>
</evidence>
<evidence type="ECO:0000313" key="6">
    <source>
        <dbReference type="EMBL" id="KZX10583.1"/>
    </source>
</evidence>
<gene>
    <name evidence="6" type="ORF">MBCUR_17400</name>
</gene>
<protein>
    <submittedName>
        <fullName evidence="6">ZPR1 zinc-finger domain protein</fullName>
    </submittedName>
</protein>
<evidence type="ECO:0000256" key="3">
    <source>
        <dbReference type="ARBA" id="ARBA00022771"/>
    </source>
</evidence>
<dbReference type="InterPro" id="IPR042451">
    <property type="entry name" value="ZPR1_A/B_dom"/>
</dbReference>
<dbReference type="InterPro" id="IPR004470">
    <property type="entry name" value="ZPR1-like_arc"/>
</dbReference>
<organism evidence="6 7">
    <name type="scientific">Methanobrevibacter curvatus</name>
    <dbReference type="NCBI Taxonomy" id="49547"/>
    <lineage>
        <taxon>Archaea</taxon>
        <taxon>Methanobacteriati</taxon>
        <taxon>Methanobacteriota</taxon>
        <taxon>Methanomada group</taxon>
        <taxon>Methanobacteria</taxon>
        <taxon>Methanobacteriales</taxon>
        <taxon>Methanobacteriaceae</taxon>
        <taxon>Methanobrevibacter</taxon>
    </lineage>
</organism>
<reference evidence="6 7" key="1">
    <citation type="submission" date="2016-04" db="EMBL/GenBank/DDBJ databases">
        <title>Genome sequence of Methanobrevibacter curvatus DSM 11111.</title>
        <authorList>
            <person name="Poehlein A."/>
            <person name="Seedorf H."/>
            <person name="Daniel R."/>
        </authorList>
    </citation>
    <scope>NUCLEOTIDE SEQUENCE [LARGE SCALE GENOMIC DNA]</scope>
    <source>
        <strain evidence="6 7">DSM 11111</strain>
    </source>
</reference>